<evidence type="ECO:0000256" key="1">
    <source>
        <dbReference type="SAM" id="Coils"/>
    </source>
</evidence>
<protein>
    <recommendedName>
        <fullName evidence="4">DUF4939 domain-containing protein</fullName>
    </recommendedName>
</protein>
<dbReference type="AlphaFoldDB" id="A0A4E9E7W3"/>
<reference evidence="3" key="1">
    <citation type="submission" date="2019-04" db="EMBL/GenBank/DDBJ databases">
        <authorList>
            <person name="Melise S."/>
            <person name="Noan J."/>
            <person name="Okalmin O."/>
        </authorList>
    </citation>
    <scope>NUCLEOTIDE SEQUENCE</scope>
    <source>
        <strain evidence="3">FN9</strain>
    </source>
</reference>
<feature type="compositionally biased region" description="Basic and acidic residues" evidence="2">
    <location>
        <begin position="157"/>
        <end position="167"/>
    </location>
</feature>
<evidence type="ECO:0000313" key="3">
    <source>
        <dbReference type="EMBL" id="VIO56898.1"/>
    </source>
</evidence>
<organism evidence="3">
    <name type="scientific">Gibberella zeae</name>
    <name type="common">Wheat head blight fungus</name>
    <name type="synonym">Fusarium graminearum</name>
    <dbReference type="NCBI Taxonomy" id="5518"/>
    <lineage>
        <taxon>Eukaryota</taxon>
        <taxon>Fungi</taxon>
        <taxon>Dikarya</taxon>
        <taxon>Ascomycota</taxon>
        <taxon>Pezizomycotina</taxon>
        <taxon>Sordariomycetes</taxon>
        <taxon>Hypocreomycetidae</taxon>
        <taxon>Hypocreales</taxon>
        <taxon>Nectriaceae</taxon>
        <taxon>Fusarium</taxon>
    </lineage>
</organism>
<gene>
    <name evidence="3" type="ORF">FUG_LOCUS230274</name>
</gene>
<sequence length="253" mass="29149">MTARPLPPFLPDSVDSFRRHVPDHLDDWFEYFKNIYEYTEQSQSRISSLENQLQTANNINQDQERTLRQTIAERDTVQAQLEYSEQQNIKALKRKDDEIFEARLAERRALDATRPTVPTTRETPKTSTSAEHRTAAPVGTTPPPSSRSAESTSLTERLPDPDKFEGDRNDLRRFVSQIHLKLKANHDRFLTPLARMSYVTGHLSGRAYAQVLSHIKLGECQLPDYPDIIDLLERAFGDPNRIDNARTKLFCLR</sequence>
<evidence type="ECO:0000256" key="2">
    <source>
        <dbReference type="SAM" id="MobiDB-lite"/>
    </source>
</evidence>
<proteinExistence type="predicted"/>
<accession>A0A4E9E7W3</accession>
<keyword evidence="1" id="KW-0175">Coiled coil</keyword>
<feature type="compositionally biased region" description="Low complexity" evidence="2">
    <location>
        <begin position="113"/>
        <end position="129"/>
    </location>
</feature>
<evidence type="ECO:0008006" key="4">
    <source>
        <dbReference type="Google" id="ProtNLM"/>
    </source>
</evidence>
<name>A0A4E9E7W3_GIBZA</name>
<dbReference type="EMBL" id="CAAKMV010000126">
    <property type="protein sequence ID" value="VIO56898.1"/>
    <property type="molecule type" value="Genomic_DNA"/>
</dbReference>
<feature type="compositionally biased region" description="Polar residues" evidence="2">
    <location>
        <begin position="146"/>
        <end position="155"/>
    </location>
</feature>
<feature type="region of interest" description="Disordered" evidence="2">
    <location>
        <begin position="110"/>
        <end position="167"/>
    </location>
</feature>
<feature type="coiled-coil region" evidence="1">
    <location>
        <begin position="39"/>
        <end position="80"/>
    </location>
</feature>